<feature type="domain" description="Protein kinase" evidence="4">
    <location>
        <begin position="153"/>
        <end position="405"/>
    </location>
</feature>
<dbReference type="SMART" id="SM00240">
    <property type="entry name" value="FHA"/>
    <property type="match status" value="1"/>
</dbReference>
<organism evidence="5 6">
    <name type="scientific">Acaryochloris marina (strain MBIC 11017)</name>
    <dbReference type="NCBI Taxonomy" id="329726"/>
    <lineage>
        <taxon>Bacteria</taxon>
        <taxon>Bacillati</taxon>
        <taxon>Cyanobacteriota</taxon>
        <taxon>Cyanophyceae</taxon>
        <taxon>Acaryochloridales</taxon>
        <taxon>Acaryochloridaceae</taxon>
        <taxon>Acaryochloris</taxon>
    </lineage>
</organism>
<dbReference type="CDD" id="cd00060">
    <property type="entry name" value="FHA"/>
    <property type="match status" value="1"/>
</dbReference>
<dbReference type="InterPro" id="IPR000719">
    <property type="entry name" value="Prot_kinase_dom"/>
</dbReference>
<dbReference type="Pfam" id="PF00498">
    <property type="entry name" value="FHA"/>
    <property type="match status" value="1"/>
</dbReference>
<dbReference type="eggNOG" id="COG0515">
    <property type="taxonomic scope" value="Bacteria"/>
</dbReference>
<dbReference type="Proteomes" id="UP000000268">
    <property type="component" value="Chromosome"/>
</dbReference>
<proteinExistence type="predicted"/>
<dbReference type="Gene3D" id="3.30.200.20">
    <property type="entry name" value="Phosphorylase Kinase, domain 1"/>
    <property type="match status" value="1"/>
</dbReference>
<dbReference type="GO" id="GO:0005524">
    <property type="term" value="F:ATP binding"/>
    <property type="evidence" value="ECO:0007669"/>
    <property type="project" value="UniProtKB-KW"/>
</dbReference>
<dbReference type="SUPFAM" id="SSF49879">
    <property type="entry name" value="SMAD/FHA domain"/>
    <property type="match status" value="1"/>
</dbReference>
<dbReference type="PANTHER" id="PTHR24363">
    <property type="entry name" value="SERINE/THREONINE PROTEIN KINASE"/>
    <property type="match status" value="1"/>
</dbReference>
<dbReference type="PROSITE" id="PS00108">
    <property type="entry name" value="PROTEIN_KINASE_ST"/>
    <property type="match status" value="1"/>
</dbReference>
<evidence type="ECO:0000259" key="3">
    <source>
        <dbReference type="PROSITE" id="PS50006"/>
    </source>
</evidence>
<feature type="domain" description="FHA" evidence="3">
    <location>
        <begin position="26"/>
        <end position="79"/>
    </location>
</feature>
<accession>B0CBR5</accession>
<protein>
    <submittedName>
        <fullName evidence="5">Serine/threonine protein kinase</fullName>
    </submittedName>
</protein>
<evidence type="ECO:0000313" key="5">
    <source>
        <dbReference type="EMBL" id="ABW30315.1"/>
    </source>
</evidence>
<gene>
    <name evidence="5" type="ordered locus">AM1_5359</name>
</gene>
<dbReference type="STRING" id="329726.AM1_5359"/>
<dbReference type="PROSITE" id="PS50011">
    <property type="entry name" value="PROTEIN_KINASE_DOM"/>
    <property type="match status" value="1"/>
</dbReference>
<dbReference type="KEGG" id="amr:AM1_5359"/>
<keyword evidence="5" id="KW-0418">Kinase</keyword>
<dbReference type="PROSITE" id="PS50006">
    <property type="entry name" value="FHA_DOMAIN"/>
    <property type="match status" value="1"/>
</dbReference>
<keyword evidence="1" id="KW-0547">Nucleotide-binding</keyword>
<dbReference type="EMBL" id="CP000828">
    <property type="protein sequence ID" value="ABW30315.1"/>
    <property type="molecule type" value="Genomic_DNA"/>
</dbReference>
<evidence type="ECO:0000256" key="2">
    <source>
        <dbReference type="ARBA" id="ARBA00022840"/>
    </source>
</evidence>
<dbReference type="Gene3D" id="2.60.200.20">
    <property type="match status" value="1"/>
</dbReference>
<dbReference type="PANTHER" id="PTHR24363:SF7">
    <property type="entry name" value="SERINE_THREONINE-PROTEIN KINASE-LIKE PROTEIN E"/>
    <property type="match status" value="1"/>
</dbReference>
<dbReference type="HOGENOM" id="CLU_637370_0_0_3"/>
<dbReference type="AlphaFoldDB" id="B0CBR5"/>
<evidence type="ECO:0000256" key="1">
    <source>
        <dbReference type="ARBA" id="ARBA00022741"/>
    </source>
</evidence>
<reference evidence="5 6" key="1">
    <citation type="journal article" date="2008" name="Proc. Natl. Acad. Sci. U.S.A.">
        <title>Niche adaptation and genome expansion in the chlorophyll d-producing cyanobacterium Acaryochloris marina.</title>
        <authorList>
            <person name="Swingley W.D."/>
            <person name="Chen M."/>
            <person name="Cheung P.C."/>
            <person name="Conrad A.L."/>
            <person name="Dejesa L.C."/>
            <person name="Hao J."/>
            <person name="Honchak B.M."/>
            <person name="Karbach L.E."/>
            <person name="Kurdoglu A."/>
            <person name="Lahiri S."/>
            <person name="Mastrian S.D."/>
            <person name="Miyashita H."/>
            <person name="Page L."/>
            <person name="Ramakrishna P."/>
            <person name="Satoh S."/>
            <person name="Sattley W.M."/>
            <person name="Shimada Y."/>
            <person name="Taylor H.L."/>
            <person name="Tomo T."/>
            <person name="Tsuchiya T."/>
            <person name="Wang Z.T."/>
            <person name="Raymond J."/>
            <person name="Mimuro M."/>
            <person name="Blankenship R.E."/>
            <person name="Touchman J.W."/>
        </authorList>
    </citation>
    <scope>NUCLEOTIDE SEQUENCE [LARGE SCALE GENOMIC DNA]</scope>
    <source>
        <strain evidence="6">MBIC 11017</strain>
    </source>
</reference>
<dbReference type="InterPro" id="IPR008984">
    <property type="entry name" value="SMAD_FHA_dom_sf"/>
</dbReference>
<keyword evidence="5" id="KW-0808">Transferase</keyword>
<keyword evidence="2" id="KW-0067">ATP-binding</keyword>
<sequence length="408" mass="46276">MVTLTLLDPTNKAPIRQWLFTTSKQINIGRSSDNHIVLRDILVSRYHLELHLIKHIESSFTWQIKSLGSNGTFVNGKLTNQTEIKNDTIIQLGLTGPILRFQQQLPHEIEAKRQSATTRSQSSSCSHFGNLPGNLFCVHCGQSLNVLQTIGPYEVLKVIGMGGMGTTFLVRHLDDKSRKPQLQVLKEMNADMEKIPKAQELFKREARMLRSLQHAGIPRLYDFFTENEKQYLVMELIHGQDLDRWVNQRGPLPPHQVLQWMIQACDILDYIHHHDPPIIHRDLKPGNILVRNRDSQVFIIDFGAVKEASLVPGTRIAVEGYSAPEQGLGRPTIQSDLYGIGATLLFLITGQSPLQFYKNLGHGYRIELANILSIPTQIKAIIEKVTHPHPDHRFQSAKELQQALKNCL</sequence>
<dbReference type="eggNOG" id="COG1716">
    <property type="taxonomic scope" value="Bacteria"/>
</dbReference>
<keyword evidence="6" id="KW-1185">Reference proteome</keyword>
<dbReference type="SMART" id="SM00220">
    <property type="entry name" value="S_TKc"/>
    <property type="match status" value="1"/>
</dbReference>
<dbReference type="SUPFAM" id="SSF56112">
    <property type="entry name" value="Protein kinase-like (PK-like)"/>
    <property type="match status" value="1"/>
</dbReference>
<name>B0CBR5_ACAM1</name>
<dbReference type="Gene3D" id="1.10.510.10">
    <property type="entry name" value="Transferase(Phosphotransferase) domain 1"/>
    <property type="match status" value="1"/>
</dbReference>
<dbReference type="InterPro" id="IPR008271">
    <property type="entry name" value="Ser/Thr_kinase_AS"/>
</dbReference>
<dbReference type="GO" id="GO:0004674">
    <property type="term" value="F:protein serine/threonine kinase activity"/>
    <property type="evidence" value="ECO:0007669"/>
    <property type="project" value="UniProtKB-KW"/>
</dbReference>
<evidence type="ECO:0000259" key="4">
    <source>
        <dbReference type="PROSITE" id="PS50011"/>
    </source>
</evidence>
<dbReference type="RefSeq" id="WP_012165562.1">
    <property type="nucleotide sequence ID" value="NC_009925.1"/>
</dbReference>
<dbReference type="Pfam" id="PF00069">
    <property type="entry name" value="Pkinase"/>
    <property type="match status" value="1"/>
</dbReference>
<dbReference type="InterPro" id="IPR000253">
    <property type="entry name" value="FHA_dom"/>
</dbReference>
<keyword evidence="5" id="KW-0723">Serine/threonine-protein kinase</keyword>
<dbReference type="InterPro" id="IPR011009">
    <property type="entry name" value="Kinase-like_dom_sf"/>
</dbReference>
<evidence type="ECO:0000313" key="6">
    <source>
        <dbReference type="Proteomes" id="UP000000268"/>
    </source>
</evidence>
<dbReference type="CDD" id="cd14014">
    <property type="entry name" value="STKc_PknB_like"/>
    <property type="match status" value="1"/>
</dbReference>